<dbReference type="EMBL" id="CP096040">
    <property type="protein sequence ID" value="USQ96616.1"/>
    <property type="molecule type" value="Genomic_DNA"/>
</dbReference>
<protein>
    <submittedName>
        <fullName evidence="2">Uncharacterized protein</fullName>
    </submittedName>
</protein>
<keyword evidence="1" id="KW-0472">Membrane</keyword>
<proteinExistence type="predicted"/>
<evidence type="ECO:0000313" key="2">
    <source>
        <dbReference type="EMBL" id="USQ96616.1"/>
    </source>
</evidence>
<keyword evidence="1" id="KW-0812">Transmembrane</keyword>
<sequence>MYDDPLLDRDPQTALAEFKAGPFSARAEVRVTPVGILAVGALMTGVLLSTALVVWASTSIGRARVSRR</sequence>
<keyword evidence="1" id="KW-1133">Transmembrane helix</keyword>
<reference evidence="2 3" key="1">
    <citation type="submission" date="2022-04" db="EMBL/GenBank/DDBJ databases">
        <title>Genome sequence of soybean root-associated Caulobacter segnis RL271.</title>
        <authorList>
            <person name="Longley R."/>
            <person name="Bonito G."/>
            <person name="Trigodet F."/>
            <person name="Crosson S."/>
            <person name="Fiebig A."/>
        </authorList>
    </citation>
    <scope>NUCLEOTIDE SEQUENCE [LARGE SCALE GENOMIC DNA]</scope>
    <source>
        <strain evidence="2 3">RL271</strain>
    </source>
</reference>
<evidence type="ECO:0000313" key="3">
    <source>
        <dbReference type="Proteomes" id="UP001057520"/>
    </source>
</evidence>
<organism evidence="2 3">
    <name type="scientific">Caulobacter segnis</name>
    <dbReference type="NCBI Taxonomy" id="88688"/>
    <lineage>
        <taxon>Bacteria</taxon>
        <taxon>Pseudomonadati</taxon>
        <taxon>Pseudomonadota</taxon>
        <taxon>Alphaproteobacteria</taxon>
        <taxon>Caulobacterales</taxon>
        <taxon>Caulobacteraceae</taxon>
        <taxon>Caulobacter</taxon>
    </lineage>
</organism>
<accession>A0ABY4ZV50</accession>
<keyword evidence="3" id="KW-1185">Reference proteome</keyword>
<gene>
    <name evidence="2" type="ORF">MZV50_03215</name>
</gene>
<evidence type="ECO:0000256" key="1">
    <source>
        <dbReference type="SAM" id="Phobius"/>
    </source>
</evidence>
<dbReference type="Proteomes" id="UP001057520">
    <property type="component" value="Chromosome"/>
</dbReference>
<name>A0ABY4ZV50_9CAUL</name>
<feature type="transmembrane region" description="Helical" evidence="1">
    <location>
        <begin position="34"/>
        <end position="58"/>
    </location>
</feature>